<dbReference type="Proteomes" id="UP000637632">
    <property type="component" value="Unassembled WGS sequence"/>
</dbReference>
<dbReference type="SMART" id="SM00507">
    <property type="entry name" value="HNHc"/>
    <property type="match status" value="1"/>
</dbReference>
<comment type="caution">
    <text evidence="2">The sequence shown here is derived from an EMBL/GenBank/DDBJ whole genome shotgun (WGS) entry which is preliminary data.</text>
</comment>
<evidence type="ECO:0000313" key="3">
    <source>
        <dbReference type="Proteomes" id="UP000637632"/>
    </source>
</evidence>
<protein>
    <submittedName>
        <fullName evidence="2">HNH endonuclease</fullName>
    </submittedName>
</protein>
<accession>A0ABR6XEK6</accession>
<name>A0ABR6XEK6_9BURK</name>
<dbReference type="GO" id="GO:0004519">
    <property type="term" value="F:endonuclease activity"/>
    <property type="evidence" value="ECO:0007669"/>
    <property type="project" value="UniProtKB-KW"/>
</dbReference>
<dbReference type="InterPro" id="IPR002711">
    <property type="entry name" value="HNH"/>
</dbReference>
<sequence length="119" mass="13399">MPRSAPKKCSVVGCCKLVSDGAGRCDEHVKPAWVKRPDITKRITGRRLQRMREALFAREPLCAECKRNGKINPATQRDHIVPLCDGGRDDETNEQGLCDPCHELKSLAEAQRSRYPSRK</sequence>
<organism evidence="2 3">
    <name type="scientific">Undibacterium aquatile</name>
    <dbReference type="NCBI Taxonomy" id="1537398"/>
    <lineage>
        <taxon>Bacteria</taxon>
        <taxon>Pseudomonadati</taxon>
        <taxon>Pseudomonadota</taxon>
        <taxon>Betaproteobacteria</taxon>
        <taxon>Burkholderiales</taxon>
        <taxon>Oxalobacteraceae</taxon>
        <taxon>Undibacterium</taxon>
    </lineage>
</organism>
<dbReference type="InterPro" id="IPR003615">
    <property type="entry name" value="HNH_nuc"/>
</dbReference>
<dbReference type="Gene3D" id="1.10.30.50">
    <property type="match status" value="1"/>
</dbReference>
<dbReference type="EMBL" id="JACOFT010000002">
    <property type="protein sequence ID" value="MBC3811342.1"/>
    <property type="molecule type" value="Genomic_DNA"/>
</dbReference>
<evidence type="ECO:0000313" key="2">
    <source>
        <dbReference type="EMBL" id="MBC3811342.1"/>
    </source>
</evidence>
<keyword evidence="2" id="KW-0540">Nuclease</keyword>
<feature type="domain" description="HNH nuclease" evidence="1">
    <location>
        <begin position="50"/>
        <end position="103"/>
    </location>
</feature>
<keyword evidence="2" id="KW-0378">Hydrolase</keyword>
<keyword evidence="3" id="KW-1185">Reference proteome</keyword>
<proteinExistence type="predicted"/>
<dbReference type="CDD" id="cd00085">
    <property type="entry name" value="HNHc"/>
    <property type="match status" value="1"/>
</dbReference>
<reference evidence="2 3" key="1">
    <citation type="submission" date="2020-08" db="EMBL/GenBank/DDBJ databases">
        <title>Novel species isolated from subtropical streams in China.</title>
        <authorList>
            <person name="Lu H."/>
        </authorList>
    </citation>
    <scope>NUCLEOTIDE SEQUENCE [LARGE SCALE GENOMIC DNA]</scope>
    <source>
        <strain evidence="2 3">CCTCC AB 2015119</strain>
    </source>
</reference>
<gene>
    <name evidence="2" type="ORF">H8K26_07790</name>
</gene>
<dbReference type="Pfam" id="PF01844">
    <property type="entry name" value="HNH"/>
    <property type="match status" value="1"/>
</dbReference>
<evidence type="ECO:0000259" key="1">
    <source>
        <dbReference type="SMART" id="SM00507"/>
    </source>
</evidence>
<keyword evidence="2" id="KW-0255">Endonuclease</keyword>